<evidence type="ECO:0000313" key="3">
    <source>
        <dbReference type="EMBL" id="CAF1075618.1"/>
    </source>
</evidence>
<organism evidence="3 4">
    <name type="scientific">Brachionus calyciflorus</name>
    <dbReference type="NCBI Taxonomy" id="104777"/>
    <lineage>
        <taxon>Eukaryota</taxon>
        <taxon>Metazoa</taxon>
        <taxon>Spiralia</taxon>
        <taxon>Gnathifera</taxon>
        <taxon>Rotifera</taxon>
        <taxon>Eurotatoria</taxon>
        <taxon>Monogononta</taxon>
        <taxon>Pseudotrocha</taxon>
        <taxon>Ploima</taxon>
        <taxon>Brachionidae</taxon>
        <taxon>Brachionus</taxon>
    </lineage>
</organism>
<sequence length="114" mass="13449">MAIYANVLYRNHLGRKKTIDKITSRFYRPYLQTAIKKIIREWEVCQKPDFAPQKDEEDEPETTKMLKGKKDKPAKKNKKKISTSESSSSQSEVEWDESDEETIAEIKQKLKRKN</sequence>
<evidence type="ECO:0000259" key="2">
    <source>
        <dbReference type="Pfam" id="PF17921"/>
    </source>
</evidence>
<feature type="region of interest" description="Disordered" evidence="1">
    <location>
        <begin position="49"/>
        <end position="100"/>
    </location>
</feature>
<gene>
    <name evidence="3" type="ORF">OXX778_LOCUS19948</name>
</gene>
<dbReference type="Pfam" id="PF17921">
    <property type="entry name" value="Integrase_H2C2"/>
    <property type="match status" value="1"/>
</dbReference>
<evidence type="ECO:0000313" key="4">
    <source>
        <dbReference type="Proteomes" id="UP000663879"/>
    </source>
</evidence>
<dbReference type="AlphaFoldDB" id="A0A814M8W7"/>
<dbReference type="InterPro" id="IPR041588">
    <property type="entry name" value="Integrase_H2C2"/>
</dbReference>
<protein>
    <recommendedName>
        <fullName evidence="2">Integrase zinc-binding domain-containing protein</fullName>
    </recommendedName>
</protein>
<feature type="domain" description="Integrase zinc-binding" evidence="2">
    <location>
        <begin position="11"/>
        <end position="47"/>
    </location>
</feature>
<dbReference type="Gene3D" id="1.10.340.70">
    <property type="match status" value="1"/>
</dbReference>
<dbReference type="Proteomes" id="UP000663879">
    <property type="component" value="Unassembled WGS sequence"/>
</dbReference>
<reference evidence="3" key="1">
    <citation type="submission" date="2021-02" db="EMBL/GenBank/DDBJ databases">
        <authorList>
            <person name="Nowell W R."/>
        </authorList>
    </citation>
    <scope>NUCLEOTIDE SEQUENCE</scope>
    <source>
        <strain evidence="3">Ploen Becks lab</strain>
    </source>
</reference>
<dbReference type="EMBL" id="CAJNOC010006335">
    <property type="protein sequence ID" value="CAF1075618.1"/>
    <property type="molecule type" value="Genomic_DNA"/>
</dbReference>
<proteinExistence type="predicted"/>
<evidence type="ECO:0000256" key="1">
    <source>
        <dbReference type="SAM" id="MobiDB-lite"/>
    </source>
</evidence>
<accession>A0A814M8W7</accession>
<name>A0A814M8W7_9BILA</name>
<keyword evidence="4" id="KW-1185">Reference proteome</keyword>
<comment type="caution">
    <text evidence="3">The sequence shown here is derived from an EMBL/GenBank/DDBJ whole genome shotgun (WGS) entry which is preliminary data.</text>
</comment>
<feature type="compositionally biased region" description="Low complexity" evidence="1">
    <location>
        <begin position="83"/>
        <end position="92"/>
    </location>
</feature>
<feature type="compositionally biased region" description="Basic residues" evidence="1">
    <location>
        <begin position="66"/>
        <end position="81"/>
    </location>
</feature>